<reference evidence="21" key="2">
    <citation type="submission" date="2018-03" db="EMBL/GenBank/DDBJ databases">
        <title>Mitochondrial genome analysis reveals intraspecific variation within Australian hard tick species.</title>
        <authorList>
            <person name="Burnard D."/>
            <person name="Shao R."/>
            <person name="Polkinghorne A."/>
        </authorList>
    </citation>
    <scope>NUCLEOTIDE SEQUENCE</scope>
    <source>
        <strain evidence="24">B9b2</strain>
        <strain evidence="22">E5b2</strain>
        <strain evidence="23">H4</strain>
        <strain evidence="21">I7</strain>
    </source>
</reference>
<evidence type="ECO:0000313" key="21">
    <source>
        <dbReference type="EMBL" id="QAB05885.1"/>
    </source>
</evidence>
<feature type="transmembrane region" description="Helical" evidence="18">
    <location>
        <begin position="258"/>
        <end position="276"/>
    </location>
</feature>
<dbReference type="GeneID" id="2667823"/>
<keyword evidence="13 18" id="KW-0520">NAD</keyword>
<evidence type="ECO:0000256" key="1">
    <source>
        <dbReference type="ARBA" id="ARBA00003257"/>
    </source>
</evidence>
<feature type="transmembrane region" description="Helical" evidence="18">
    <location>
        <begin position="187"/>
        <end position="206"/>
    </location>
</feature>
<evidence type="ECO:0000256" key="16">
    <source>
        <dbReference type="ARBA" id="ARBA00023136"/>
    </source>
</evidence>
<evidence type="ECO:0000256" key="3">
    <source>
        <dbReference type="ARBA" id="ARBA00007012"/>
    </source>
</evidence>
<comment type="similarity">
    <text evidence="3 18">Belongs to the complex I subunit 2 family.</text>
</comment>
<dbReference type="EMBL" id="AB075955">
    <property type="protein sequence ID" value="BAD03996.1"/>
    <property type="molecule type" value="Genomic_DNA"/>
</dbReference>
<dbReference type="CTD" id="4536"/>
<reference evidence="20" key="1">
    <citation type="journal article" date="2004" name="Insect Mol. Biol.">
        <title>The mitochondrial genomes of soft ticks have an arrangement of genes that has remained unchanged for over 400 million years.</title>
        <authorList>
            <person name="Shao R."/>
            <person name="Aoki Y."/>
            <person name="Mitani H."/>
            <person name="Tabuchi N."/>
            <person name="Barker S.C."/>
            <person name="Fukunaga M."/>
        </authorList>
    </citation>
    <scope>NUCLEOTIDE SEQUENCE</scope>
    <source>
        <strain evidence="20">Bernie 1</strain>
    </source>
</reference>
<dbReference type="InterPro" id="IPR003917">
    <property type="entry name" value="NADH_UbQ_OxRdtase_chain2"/>
</dbReference>
<evidence type="ECO:0000256" key="2">
    <source>
        <dbReference type="ARBA" id="ARBA00004448"/>
    </source>
</evidence>
<protein>
    <recommendedName>
        <fullName evidence="5 18">NADH-ubiquinone oxidoreductase chain 2</fullName>
        <ecNumber evidence="4 18">7.1.1.2</ecNumber>
    </recommendedName>
</protein>
<keyword evidence="12 18" id="KW-1133">Transmembrane helix</keyword>
<evidence type="ECO:0000256" key="12">
    <source>
        <dbReference type="ARBA" id="ARBA00022989"/>
    </source>
</evidence>
<dbReference type="GO" id="GO:0005743">
    <property type="term" value="C:mitochondrial inner membrane"/>
    <property type="evidence" value="ECO:0007669"/>
    <property type="project" value="UniProtKB-SubCell"/>
</dbReference>
<dbReference type="InterPro" id="IPR001750">
    <property type="entry name" value="ND/Mrp_TM"/>
</dbReference>
<evidence type="ECO:0000256" key="13">
    <source>
        <dbReference type="ARBA" id="ARBA00023027"/>
    </source>
</evidence>
<dbReference type="GO" id="GO:0008137">
    <property type="term" value="F:NADH dehydrogenase (ubiquinone) activity"/>
    <property type="evidence" value="ECO:0007669"/>
    <property type="project" value="UniProtKB-EC"/>
</dbReference>
<keyword evidence="6" id="KW-0813">Transport</keyword>
<feature type="transmembrane region" description="Helical" evidence="18">
    <location>
        <begin position="53"/>
        <end position="76"/>
    </location>
</feature>
<keyword evidence="16 18" id="KW-0472">Membrane</keyword>
<evidence type="ECO:0000256" key="10">
    <source>
        <dbReference type="ARBA" id="ARBA00022967"/>
    </source>
</evidence>
<evidence type="ECO:0000256" key="17">
    <source>
        <dbReference type="ARBA" id="ARBA00049551"/>
    </source>
</evidence>
<keyword evidence="7 18" id="KW-0679">Respiratory chain</keyword>
<dbReference type="PANTHER" id="PTHR46552">
    <property type="entry name" value="NADH-UBIQUINONE OXIDOREDUCTASE CHAIN 2"/>
    <property type="match status" value="1"/>
</dbReference>
<dbReference type="EMBL" id="MH043265">
    <property type="protein sequence ID" value="QAB05898.1"/>
    <property type="molecule type" value="Genomic_DNA"/>
</dbReference>
<keyword evidence="8 18" id="KW-0812">Transmembrane</keyword>
<dbReference type="EMBL" id="MH043264">
    <property type="protein sequence ID" value="QAB05885.1"/>
    <property type="molecule type" value="Genomic_DNA"/>
</dbReference>
<evidence type="ECO:0000259" key="19">
    <source>
        <dbReference type="Pfam" id="PF00361"/>
    </source>
</evidence>
<feature type="transmembrane region" description="Helical" evidence="18">
    <location>
        <begin position="139"/>
        <end position="156"/>
    </location>
</feature>
<dbReference type="PANTHER" id="PTHR46552:SF1">
    <property type="entry name" value="NADH-UBIQUINONE OXIDOREDUCTASE CHAIN 2"/>
    <property type="match status" value="1"/>
</dbReference>
<comment type="catalytic activity">
    <reaction evidence="17 18">
        <text>a ubiquinone + NADH + 5 H(+)(in) = a ubiquinol + NAD(+) + 4 H(+)(out)</text>
        <dbReference type="Rhea" id="RHEA:29091"/>
        <dbReference type="Rhea" id="RHEA-COMP:9565"/>
        <dbReference type="Rhea" id="RHEA-COMP:9566"/>
        <dbReference type="ChEBI" id="CHEBI:15378"/>
        <dbReference type="ChEBI" id="CHEBI:16389"/>
        <dbReference type="ChEBI" id="CHEBI:17976"/>
        <dbReference type="ChEBI" id="CHEBI:57540"/>
        <dbReference type="ChEBI" id="CHEBI:57945"/>
        <dbReference type="EC" id="7.1.1.2"/>
    </reaction>
</comment>
<dbReference type="EC" id="7.1.1.2" evidence="4 18"/>
<evidence type="ECO:0000313" key="22">
    <source>
        <dbReference type="EMBL" id="QAB05898.1"/>
    </source>
</evidence>
<feature type="transmembrane region" description="Helical" evidence="18">
    <location>
        <begin position="226"/>
        <end position="246"/>
    </location>
</feature>
<evidence type="ECO:0000256" key="11">
    <source>
        <dbReference type="ARBA" id="ARBA00022982"/>
    </source>
</evidence>
<name>Q76LP9_IXOHO</name>
<keyword evidence="11 18" id="KW-0249">Electron transport</keyword>
<dbReference type="GO" id="GO:0006120">
    <property type="term" value="P:mitochondrial electron transport, NADH to ubiquinone"/>
    <property type="evidence" value="ECO:0007669"/>
    <property type="project" value="InterPro"/>
</dbReference>
<evidence type="ECO:0000256" key="18">
    <source>
        <dbReference type="RuleBase" id="RU003403"/>
    </source>
</evidence>
<evidence type="ECO:0000256" key="6">
    <source>
        <dbReference type="ARBA" id="ARBA00022448"/>
    </source>
</evidence>
<proteinExistence type="inferred from homology"/>
<dbReference type="EMBL" id="MH043266">
    <property type="protein sequence ID" value="QAB05911.1"/>
    <property type="molecule type" value="Genomic_DNA"/>
</dbReference>
<dbReference type="AlphaFoldDB" id="Q76LP9"/>
<dbReference type="RefSeq" id="NP_945227.1">
    <property type="nucleotide sequence ID" value="NC_005293.1"/>
</dbReference>
<evidence type="ECO:0000313" key="24">
    <source>
        <dbReference type="EMBL" id="QAB05924.1"/>
    </source>
</evidence>
<feature type="transmembrane region" description="Helical" evidence="18">
    <location>
        <begin position="6"/>
        <end position="32"/>
    </location>
</feature>
<accession>Q76LP9</accession>
<feature type="domain" description="NADH:quinone oxidoreductase/Mrp antiporter transmembrane" evidence="19">
    <location>
        <begin position="23"/>
        <end position="266"/>
    </location>
</feature>
<feature type="transmembrane region" description="Helical" evidence="18">
    <location>
        <begin position="297"/>
        <end position="319"/>
    </location>
</feature>
<evidence type="ECO:0000256" key="8">
    <source>
        <dbReference type="ARBA" id="ARBA00022692"/>
    </source>
</evidence>
<evidence type="ECO:0000256" key="9">
    <source>
        <dbReference type="ARBA" id="ARBA00022792"/>
    </source>
</evidence>
<comment type="function">
    <text evidence="1">Core subunit of the mitochondrial membrane respiratory chain NADH dehydrogenase (Complex I) that is believed to belong to the minimal assembly required for catalysis. Complex I functions in the transfer of electrons from NADH to the respiratory chain. The immediate electron acceptor for the enzyme is believed to be ubiquinone.</text>
</comment>
<evidence type="ECO:0000256" key="7">
    <source>
        <dbReference type="ARBA" id="ARBA00022660"/>
    </source>
</evidence>
<evidence type="ECO:0000256" key="14">
    <source>
        <dbReference type="ARBA" id="ARBA00023075"/>
    </source>
</evidence>
<geneLocation type="mitochondrion" evidence="20"/>
<evidence type="ECO:0000313" key="23">
    <source>
        <dbReference type="EMBL" id="QAB05911.1"/>
    </source>
</evidence>
<dbReference type="PRINTS" id="PR01436">
    <property type="entry name" value="NADHDHGNASE2"/>
</dbReference>
<keyword evidence="14 18" id="KW-0830">Ubiquinone</keyword>
<dbReference type="EMBL" id="MH043267">
    <property type="protein sequence ID" value="QAB05924.1"/>
    <property type="molecule type" value="Genomic_DNA"/>
</dbReference>
<feature type="transmembrane region" description="Helical" evidence="18">
    <location>
        <begin position="163"/>
        <end position="181"/>
    </location>
</feature>
<sequence length="322" mass="38111">MNMLNLILYWILGMSIIMSFSTNSWFSFWISMEINMMVFIPLMNSKNFLTCNSMINYFIIQSLASSMFLISSILYFIFLNSIFFYIIIFSILIKMASAPFHMWFPQISENITMKSFFLLSTLQKMIPLQILTNFNNQKIIIFIILSAVIGTLGGFNQTSIRKILAFSSISHLGWMMTLIMINQYFWIVYFILYTMIIFKIIIHMKINFINSINNIHTKMMTKQNKFQLFSTFLSLAGLPPFMGFFMKMFSILIIINKIPWILLILIPSSLGNMYFYTRIMFPMIMSYNSFFKNYNNFSMKSLTFFFLNTLTFIMIFPFVQML</sequence>
<feature type="transmembrane region" description="Helical" evidence="18">
    <location>
        <begin position="82"/>
        <end position="104"/>
    </location>
</feature>
<evidence type="ECO:0000256" key="15">
    <source>
        <dbReference type="ARBA" id="ARBA00023128"/>
    </source>
</evidence>
<keyword evidence="15 18" id="KW-0496">Mitochondrion</keyword>
<organism evidence="20">
    <name type="scientific">Ixodes holocyclus</name>
    <name type="common">Australian paralysis tick</name>
    <dbReference type="NCBI Taxonomy" id="65647"/>
    <lineage>
        <taxon>Eukaryota</taxon>
        <taxon>Metazoa</taxon>
        <taxon>Ecdysozoa</taxon>
        <taxon>Arthropoda</taxon>
        <taxon>Chelicerata</taxon>
        <taxon>Arachnida</taxon>
        <taxon>Acari</taxon>
        <taxon>Parasitiformes</taxon>
        <taxon>Ixodida</taxon>
        <taxon>Ixodoidea</taxon>
        <taxon>Ixodidae</taxon>
        <taxon>Ixodinae</taxon>
        <taxon>Ixodes</taxon>
    </lineage>
</organism>
<dbReference type="InterPro" id="IPR050175">
    <property type="entry name" value="Complex_I_Subunit_2"/>
</dbReference>
<comment type="function">
    <text evidence="18">Core subunit of the mitochondrial membrane respiratory chain NADH dehydrogenase (Complex I) which catalyzes electron transfer from NADH through the respiratory chain, using ubiquinone as an electron acceptor. Essential for the catalytic activity and assembly of complex I.</text>
</comment>
<dbReference type="Pfam" id="PF00361">
    <property type="entry name" value="Proton_antipo_M"/>
    <property type="match status" value="1"/>
</dbReference>
<keyword evidence="9 18" id="KW-0999">Mitochondrion inner membrane</keyword>
<keyword evidence="10 18" id="KW-1278">Translocase</keyword>
<evidence type="ECO:0000256" key="4">
    <source>
        <dbReference type="ARBA" id="ARBA00012944"/>
    </source>
</evidence>
<gene>
    <name evidence="20" type="primary">ND2</name>
</gene>
<comment type="subcellular location">
    <subcellularLocation>
        <location evidence="2 18">Mitochondrion inner membrane</location>
        <topology evidence="2 18">Multi-pass membrane protein</topology>
    </subcellularLocation>
</comment>
<evidence type="ECO:0000313" key="20">
    <source>
        <dbReference type="EMBL" id="BAD03996.1"/>
    </source>
</evidence>
<evidence type="ECO:0000256" key="5">
    <source>
        <dbReference type="ARBA" id="ARBA00021008"/>
    </source>
</evidence>